<proteinExistence type="predicted"/>
<dbReference type="Proteomes" id="UP001108240">
    <property type="component" value="Unplaced"/>
</dbReference>
<dbReference type="PANTHER" id="PTHR21301:SF10">
    <property type="entry name" value="REVERSE TRANSCRIPTASE DOMAIN-CONTAINING PROTEIN"/>
    <property type="match status" value="1"/>
</dbReference>
<keyword evidence="5" id="KW-1185">Reference proteome</keyword>
<dbReference type="Pfam" id="PF00078">
    <property type="entry name" value="RVT_1"/>
    <property type="match status" value="1"/>
</dbReference>
<evidence type="ECO:0000313" key="5">
    <source>
        <dbReference type="Proteomes" id="UP001108240"/>
    </source>
</evidence>
<evidence type="ECO:0000313" key="4">
    <source>
        <dbReference type="Ensembl" id="ENSCCRP00000158223.1"/>
    </source>
</evidence>
<reference evidence="4" key="1">
    <citation type="submission" date="2025-08" db="UniProtKB">
        <authorList>
            <consortium name="Ensembl"/>
        </authorList>
    </citation>
    <scope>IDENTIFICATION</scope>
</reference>
<dbReference type="Pfam" id="PF26215">
    <property type="entry name" value="HTH_animal"/>
    <property type="match status" value="1"/>
</dbReference>
<evidence type="ECO:0008006" key="6">
    <source>
        <dbReference type="Google" id="ProtNLM"/>
    </source>
</evidence>
<dbReference type="InterPro" id="IPR000477">
    <property type="entry name" value="RT_dom"/>
</dbReference>
<feature type="compositionally biased region" description="Basic residues" evidence="1">
    <location>
        <begin position="25"/>
        <end position="38"/>
    </location>
</feature>
<feature type="domain" description="Reverse transcriptase" evidence="3">
    <location>
        <begin position="213"/>
        <end position="503"/>
    </location>
</feature>
<dbReference type="PANTHER" id="PTHR21301">
    <property type="entry name" value="REVERSE TRANSCRIPTASE"/>
    <property type="match status" value="1"/>
</dbReference>
<dbReference type="Ensembl" id="ENSCCRT00000202687.1">
    <property type="protein sequence ID" value="ENSCCRP00000158223.1"/>
    <property type="gene ID" value="ENSCCRG00000057282.1"/>
</dbReference>
<evidence type="ECO:0000259" key="3">
    <source>
        <dbReference type="PROSITE" id="PS50878"/>
    </source>
</evidence>
<dbReference type="CDD" id="cd10442">
    <property type="entry name" value="GIY-YIG_PLEs"/>
    <property type="match status" value="1"/>
</dbReference>
<reference evidence="4" key="2">
    <citation type="submission" date="2025-09" db="UniProtKB">
        <authorList>
            <consortium name="Ensembl"/>
        </authorList>
    </citation>
    <scope>IDENTIFICATION</scope>
</reference>
<accession>A0A9J8BP32</accession>
<feature type="domain" description="GIY-YIG" evidence="2">
    <location>
        <begin position="709"/>
        <end position="791"/>
    </location>
</feature>
<evidence type="ECO:0000256" key="1">
    <source>
        <dbReference type="SAM" id="MobiDB-lite"/>
    </source>
</evidence>
<feature type="region of interest" description="Disordered" evidence="1">
    <location>
        <begin position="20"/>
        <end position="52"/>
    </location>
</feature>
<dbReference type="AlphaFoldDB" id="A0A9J8BP32"/>
<protein>
    <recommendedName>
        <fullName evidence="6">Reverse transcriptase domain-containing protein</fullName>
    </recommendedName>
</protein>
<evidence type="ECO:0000259" key="2">
    <source>
        <dbReference type="PROSITE" id="PS50164"/>
    </source>
</evidence>
<sequence>MLHTCPRIFWRTNHTQQLEVDNRLGRGKKKKKTRRGRGRSSSSKTTLESSEPKEECTVINISKYILTQDSVNVLSKGLTFSPTSEANAFKTKVDLFRFYRNLHLKVWYHQSNKLLNSTPELNFDTTHDAKRHFKPKSNFMPMSSNHTLIAFTQKVSHDVDNMFDKRQNRIKHNLSKRERDALNSLTKNEQIIIKPADKGGAVVVMDKCSYIIEAQRQLGNNIHYEQLQRNPIVKMKNELRDILSFGRDQKWISDNEFAFLMNENPQMPCFYMLPKIHKNLEQPEGRPIISGNGSLTEPCSQFVDFFIKPLVRDLPSFIEDTTDVLCKLMNIANVKNCYLVTLDVASLYTNIDHQEGLLALQHYLSHRSETSPPNHFLLSLTEWILHNNVFLFQDYFFRQLKGTAMGACFAPNYANLFLGHWEEQYIYNRSSNKFCDKIVFWGRFIDDILFVWSGNEEELLQFHEYINTTNPNIKLSIEHSKTSINFLDLTISIDDNNLLHTTIYRKGADRNTLLRADSFHLRSLKDNIPFGQFQRLRRICNNDSDFEMQAQDMTLRFRARGYSPMIIEKAIIKARFTTRSDLLEKKKWRKDIAKNNSRPVFVTQYSSSASEMKQIIKSNWGLIQSDSILKDVFPEPPMIVFKKAPSIRDKLVRSYLPGPRQKTWLEKGLWGTYRCGSCSHCEGVIQSKIFCDLRTQREFKTNGFINCNSEYVVYRLQCPCGCFYVGRTKRKLKERFYEHKYAIRVNNEDYPMAKHYKEIHHSDPSSLRIQGIEIIKKSIRGGDIFKQLLQRETFWIWSFKAMDYPGLNEEIDYRPFL</sequence>
<dbReference type="InterPro" id="IPR000305">
    <property type="entry name" value="GIY-YIG_endonuc"/>
</dbReference>
<dbReference type="PROSITE" id="PS50878">
    <property type="entry name" value="RT_POL"/>
    <property type="match status" value="1"/>
</dbReference>
<name>A0A9J8BP32_CYPCA</name>
<dbReference type="GeneTree" id="ENSGT00840000129931"/>
<dbReference type="OMA" id="RICNNDS"/>
<dbReference type="PROSITE" id="PS50164">
    <property type="entry name" value="GIY_YIG"/>
    <property type="match status" value="1"/>
</dbReference>
<organism evidence="4 5">
    <name type="scientific">Cyprinus carpio carpio</name>
    <dbReference type="NCBI Taxonomy" id="630221"/>
    <lineage>
        <taxon>Eukaryota</taxon>
        <taxon>Metazoa</taxon>
        <taxon>Chordata</taxon>
        <taxon>Craniata</taxon>
        <taxon>Vertebrata</taxon>
        <taxon>Euteleostomi</taxon>
        <taxon>Actinopterygii</taxon>
        <taxon>Neopterygii</taxon>
        <taxon>Teleostei</taxon>
        <taxon>Ostariophysi</taxon>
        <taxon>Cypriniformes</taxon>
        <taxon>Cyprinidae</taxon>
        <taxon>Cyprininae</taxon>
        <taxon>Cyprinus</taxon>
    </lineage>
</organism>
<dbReference type="InterPro" id="IPR058912">
    <property type="entry name" value="HTH_animal"/>
</dbReference>
<feature type="compositionally biased region" description="Low complexity" evidence="1">
    <location>
        <begin position="39"/>
        <end position="49"/>
    </location>
</feature>